<organism evidence="2 3">
    <name type="scientific">Fusarium agapanthi</name>
    <dbReference type="NCBI Taxonomy" id="1803897"/>
    <lineage>
        <taxon>Eukaryota</taxon>
        <taxon>Fungi</taxon>
        <taxon>Dikarya</taxon>
        <taxon>Ascomycota</taxon>
        <taxon>Pezizomycotina</taxon>
        <taxon>Sordariomycetes</taxon>
        <taxon>Hypocreomycetidae</taxon>
        <taxon>Hypocreales</taxon>
        <taxon>Nectriaceae</taxon>
        <taxon>Fusarium</taxon>
        <taxon>Fusarium fujikuroi species complex</taxon>
    </lineage>
</organism>
<evidence type="ECO:0000313" key="3">
    <source>
        <dbReference type="Proteomes" id="UP000737391"/>
    </source>
</evidence>
<protein>
    <submittedName>
        <fullName evidence="2">Uncharacterized protein</fullName>
    </submittedName>
</protein>
<dbReference type="EMBL" id="LUFC02000029">
    <property type="protein sequence ID" value="KAF4503253.1"/>
    <property type="molecule type" value="Genomic_DNA"/>
</dbReference>
<feature type="region of interest" description="Disordered" evidence="1">
    <location>
        <begin position="21"/>
        <end position="54"/>
    </location>
</feature>
<comment type="caution">
    <text evidence="2">The sequence shown here is derived from an EMBL/GenBank/DDBJ whole genome shotgun (WGS) entry which is preliminary data.</text>
</comment>
<dbReference type="OrthoDB" id="3437405at2759"/>
<accession>A0A9P5BLC6</accession>
<evidence type="ECO:0000256" key="1">
    <source>
        <dbReference type="SAM" id="MobiDB-lite"/>
    </source>
</evidence>
<dbReference type="Proteomes" id="UP000737391">
    <property type="component" value="Unassembled WGS sequence"/>
</dbReference>
<proteinExistence type="predicted"/>
<evidence type="ECO:0000313" key="2">
    <source>
        <dbReference type="EMBL" id="KAF4503253.1"/>
    </source>
</evidence>
<keyword evidence="3" id="KW-1185">Reference proteome</keyword>
<reference evidence="2" key="1">
    <citation type="submission" date="2020-01" db="EMBL/GenBank/DDBJ databases">
        <title>Identification and distribution of gene clusters putatively required for synthesis of sphingolipid metabolism inhibitors in phylogenetically diverse species of the filamentous fungus Fusarium.</title>
        <authorList>
            <person name="Kim H.-S."/>
            <person name="Busman M."/>
            <person name="Brown D.W."/>
            <person name="Divon H."/>
            <person name="Uhlig S."/>
            <person name="Proctor R.H."/>
        </authorList>
    </citation>
    <scope>NUCLEOTIDE SEQUENCE</scope>
    <source>
        <strain evidence="2">NRRL 31653</strain>
    </source>
</reference>
<dbReference type="AlphaFoldDB" id="A0A9P5BLC6"/>
<sequence length="317" mass="36237">MIGPAVISPYDFLTNSLQKTEHHNNVGYKRPNATARHGSIPERDSRHASSPSSAEYDSICENAHHWIIEHIDRIRESIVQELALHQPDSPDHYSDKQWKLTNKLHDLAENTAQADYTIMMPTDGYKGDSLSVKEDDCLTEAHGGGFRKEPISWSANLSWRASDYTKRVRYLDRKETYSHLEHEDLRRLRSSGRMSDPAWKNYEGSRGIQTLCRGLSMRDEDRTNIWVLWRTGCVMGIVLRDDDIEAAKKHFETMSDQSVHECVFLAIDEATMKSYLEPEPGKEKFALAVDANYKPTNEENVESPGYKETLPILGSLL</sequence>
<gene>
    <name evidence="2" type="ORF">FAGAP_519</name>
</gene>
<name>A0A9P5BLC6_9HYPO</name>